<proteinExistence type="inferred from homology"/>
<keyword evidence="2" id="KW-0378">Hydrolase</keyword>
<keyword evidence="5" id="KW-1185">Reference proteome</keyword>
<evidence type="ECO:0000313" key="5">
    <source>
        <dbReference type="Proteomes" id="UP000316621"/>
    </source>
</evidence>
<dbReference type="Gene3D" id="3.20.20.80">
    <property type="entry name" value="Glycosidases"/>
    <property type="match status" value="1"/>
</dbReference>
<evidence type="ECO:0000313" key="4">
    <source>
        <dbReference type="EMBL" id="RZC80482.1"/>
    </source>
</evidence>
<dbReference type="InterPro" id="IPR001360">
    <property type="entry name" value="Glyco_hydro_1"/>
</dbReference>
<dbReference type="PRINTS" id="PR00131">
    <property type="entry name" value="GLHYDRLASE1"/>
</dbReference>
<dbReference type="InterPro" id="IPR033132">
    <property type="entry name" value="GH_1_N_CS"/>
</dbReference>
<evidence type="ECO:0000256" key="3">
    <source>
        <dbReference type="RuleBase" id="RU003690"/>
    </source>
</evidence>
<gene>
    <name evidence="4" type="ORF">C5167_043057</name>
</gene>
<dbReference type="EMBL" id="CM010724">
    <property type="protein sequence ID" value="RZC80482.1"/>
    <property type="molecule type" value="Genomic_DNA"/>
</dbReference>
<name>A0A4Y7L753_PAPSO</name>
<comment type="similarity">
    <text evidence="1 3">Belongs to the glycosyl hydrolase 1 family.</text>
</comment>
<accession>A0A4Y7L753</accession>
<dbReference type="Gramene" id="RZC80482">
    <property type="protein sequence ID" value="RZC80482"/>
    <property type="gene ID" value="C5167_043057"/>
</dbReference>
<evidence type="ECO:0000256" key="2">
    <source>
        <dbReference type="ARBA" id="ARBA00022801"/>
    </source>
</evidence>
<dbReference type="Pfam" id="PF00232">
    <property type="entry name" value="Glyco_hydro_1"/>
    <property type="match status" value="2"/>
</dbReference>
<evidence type="ECO:0000256" key="1">
    <source>
        <dbReference type="ARBA" id="ARBA00010838"/>
    </source>
</evidence>
<reference evidence="4 5" key="1">
    <citation type="journal article" date="2018" name="Science">
        <title>The opium poppy genome and morphinan production.</title>
        <authorList>
            <person name="Guo L."/>
            <person name="Winzer T."/>
            <person name="Yang X."/>
            <person name="Li Y."/>
            <person name="Ning Z."/>
            <person name="He Z."/>
            <person name="Teodor R."/>
            <person name="Lu Y."/>
            <person name="Bowser T.A."/>
            <person name="Graham I.A."/>
            <person name="Ye K."/>
        </authorList>
    </citation>
    <scope>NUCLEOTIDE SEQUENCE [LARGE SCALE GENOMIC DNA]</scope>
    <source>
        <strain evidence="5">cv. HN1</strain>
        <tissue evidence="4">Leaves</tissue>
    </source>
</reference>
<evidence type="ECO:0008006" key="6">
    <source>
        <dbReference type="Google" id="ProtNLM"/>
    </source>
</evidence>
<dbReference type="PANTHER" id="PTHR10353">
    <property type="entry name" value="GLYCOSYL HYDROLASE"/>
    <property type="match status" value="1"/>
</dbReference>
<dbReference type="Proteomes" id="UP000316621">
    <property type="component" value="Chromosome 10"/>
</dbReference>
<protein>
    <recommendedName>
        <fullName evidence="6">Beta-glucosidase</fullName>
    </recommendedName>
</protein>
<dbReference type="SUPFAM" id="SSF51445">
    <property type="entry name" value="(Trans)glycosidases"/>
    <property type="match status" value="1"/>
</dbReference>
<sequence>MPISLSPVKPYCYTIFWGKSSSSSSIKTQEFLPVIELIKINRSKKRKTCLFIIMEDFSELRFNGFLVLVITLCFSSSPLFVLSEYANRVVTVTDDQKNSNFSTNFLFGTASSAYQFEGAFRSDGKGLNNWDVFTHKSDKIIDESNGDISVDHYNLYLALYTNEKDQNPIYEEGLGVDSRNTHTNRWRNIEFLEDIELMDSLGVNSYRFSISWARILPRGRFGAINSGGIQFYNNLIDALLRKGIEPFVTLCHYDIPQELEDRYRSWLSPQIQEDFRYYADICFEAFGDRVKYWGTLNEPNVVALQSYQNGLYPPGRCSGVFGRCAFGDSKTEPFIAAHNMILSHASAVQLYRNKYQEEQKGSIGIVMNCIWFEPLSDSLADKLATERAQSFFSNWFLDPIMYGRYPAEMQDILGFRLPLFSENDKKKLQSGSDFIGINHYTSLYIKDCMFSSCPGAKGASRTEGFAYLTGEKDGVPIGEPTSMNLYYVHPQGMEKMVTYLKERYNNTPMYIAENGYGKLNNGNAQVEDSLNDTKRVNFMSSYLDSLANTIRKGADVRGYFVWSLLDNFEWVYGYTRRFGLFYVDFTTLKRTPKLSATWYKNFIAKNKATTRSTLSATNNQQDPQNYAM</sequence>
<dbReference type="PROSITE" id="PS00653">
    <property type="entry name" value="GLYCOSYL_HYDROL_F1_2"/>
    <property type="match status" value="1"/>
</dbReference>
<organism evidence="4 5">
    <name type="scientific">Papaver somniferum</name>
    <name type="common">Opium poppy</name>
    <dbReference type="NCBI Taxonomy" id="3469"/>
    <lineage>
        <taxon>Eukaryota</taxon>
        <taxon>Viridiplantae</taxon>
        <taxon>Streptophyta</taxon>
        <taxon>Embryophyta</taxon>
        <taxon>Tracheophyta</taxon>
        <taxon>Spermatophyta</taxon>
        <taxon>Magnoliopsida</taxon>
        <taxon>Ranunculales</taxon>
        <taxon>Papaveraceae</taxon>
        <taxon>Papaveroideae</taxon>
        <taxon>Papaver</taxon>
    </lineage>
</organism>
<dbReference type="InterPro" id="IPR017853">
    <property type="entry name" value="GH"/>
</dbReference>
<dbReference type="OMA" id="EINAMDM"/>
<dbReference type="PANTHER" id="PTHR10353:SF27">
    <property type="entry name" value="BETA-GLUCOSIDASE 47"/>
    <property type="match status" value="1"/>
</dbReference>
<dbReference type="AlphaFoldDB" id="A0A4Y7L753"/>
<dbReference type="GO" id="GO:0008422">
    <property type="term" value="F:beta-glucosidase activity"/>
    <property type="evidence" value="ECO:0007669"/>
    <property type="project" value="TreeGrafter"/>
</dbReference>
<dbReference type="GO" id="GO:0005975">
    <property type="term" value="P:carbohydrate metabolic process"/>
    <property type="evidence" value="ECO:0007669"/>
    <property type="project" value="InterPro"/>
</dbReference>